<protein>
    <submittedName>
        <fullName evidence="2">Uncharacterized protein</fullName>
    </submittedName>
</protein>
<sequence length="143" mass="16472">MIDLKDQMIEEAQEQRERTEDVLDDIESFGERFKCPYENCAEPYCTKQCFAQQHFGWCLEHSAPSSEDVHGTYRITEVLVTRVNGQIIERCDIVEKLKCALAGQQEGGDPDCNVVQSDFMGPDDLHEFEMDRWMAEQMGKDSP</sequence>
<evidence type="ECO:0000313" key="2">
    <source>
        <dbReference type="EMBL" id="KAF2188754.1"/>
    </source>
</evidence>
<proteinExistence type="predicted"/>
<reference evidence="2" key="1">
    <citation type="journal article" date="2020" name="Stud. Mycol.">
        <title>101 Dothideomycetes genomes: a test case for predicting lifestyles and emergence of pathogens.</title>
        <authorList>
            <person name="Haridas S."/>
            <person name="Albert R."/>
            <person name="Binder M."/>
            <person name="Bloem J."/>
            <person name="Labutti K."/>
            <person name="Salamov A."/>
            <person name="Andreopoulos B."/>
            <person name="Baker S."/>
            <person name="Barry K."/>
            <person name="Bills G."/>
            <person name="Bluhm B."/>
            <person name="Cannon C."/>
            <person name="Castanera R."/>
            <person name="Culley D."/>
            <person name="Daum C."/>
            <person name="Ezra D."/>
            <person name="Gonzalez J."/>
            <person name="Henrissat B."/>
            <person name="Kuo A."/>
            <person name="Liang C."/>
            <person name="Lipzen A."/>
            <person name="Lutzoni F."/>
            <person name="Magnuson J."/>
            <person name="Mondo S."/>
            <person name="Nolan M."/>
            <person name="Ohm R."/>
            <person name="Pangilinan J."/>
            <person name="Park H.-J."/>
            <person name="Ramirez L."/>
            <person name="Alfaro M."/>
            <person name="Sun H."/>
            <person name="Tritt A."/>
            <person name="Yoshinaga Y."/>
            <person name="Zwiers L.-H."/>
            <person name="Turgeon B."/>
            <person name="Goodwin S."/>
            <person name="Spatafora J."/>
            <person name="Crous P."/>
            <person name="Grigoriev I."/>
        </authorList>
    </citation>
    <scope>NUCLEOTIDE SEQUENCE</scope>
    <source>
        <strain evidence="2">CBS 207.26</strain>
    </source>
</reference>
<organism evidence="2 3">
    <name type="scientific">Zopfia rhizophila CBS 207.26</name>
    <dbReference type="NCBI Taxonomy" id="1314779"/>
    <lineage>
        <taxon>Eukaryota</taxon>
        <taxon>Fungi</taxon>
        <taxon>Dikarya</taxon>
        <taxon>Ascomycota</taxon>
        <taxon>Pezizomycotina</taxon>
        <taxon>Dothideomycetes</taxon>
        <taxon>Dothideomycetes incertae sedis</taxon>
        <taxon>Zopfiaceae</taxon>
        <taxon>Zopfia</taxon>
    </lineage>
</organism>
<dbReference type="OrthoDB" id="4747012at2759"/>
<gene>
    <name evidence="2" type="ORF">K469DRAFT_702446</name>
</gene>
<evidence type="ECO:0000313" key="3">
    <source>
        <dbReference type="Proteomes" id="UP000800200"/>
    </source>
</evidence>
<feature type="coiled-coil region" evidence="1">
    <location>
        <begin position="2"/>
        <end position="29"/>
    </location>
</feature>
<dbReference type="AlphaFoldDB" id="A0A6A6EAA8"/>
<evidence type="ECO:0000256" key="1">
    <source>
        <dbReference type="SAM" id="Coils"/>
    </source>
</evidence>
<keyword evidence="1" id="KW-0175">Coiled coil</keyword>
<keyword evidence="3" id="KW-1185">Reference proteome</keyword>
<dbReference type="EMBL" id="ML994622">
    <property type="protein sequence ID" value="KAF2188754.1"/>
    <property type="molecule type" value="Genomic_DNA"/>
</dbReference>
<accession>A0A6A6EAA8</accession>
<name>A0A6A6EAA8_9PEZI</name>
<dbReference type="Proteomes" id="UP000800200">
    <property type="component" value="Unassembled WGS sequence"/>
</dbReference>